<dbReference type="Pfam" id="PF00294">
    <property type="entry name" value="PfkB"/>
    <property type="match status" value="1"/>
</dbReference>
<dbReference type="InterPro" id="IPR011611">
    <property type="entry name" value="PfkB_dom"/>
</dbReference>
<dbReference type="AlphaFoldDB" id="A0A6J6SAE5"/>
<keyword evidence="2" id="KW-0808">Transferase</keyword>
<organism evidence="6">
    <name type="scientific">freshwater metagenome</name>
    <dbReference type="NCBI Taxonomy" id="449393"/>
    <lineage>
        <taxon>unclassified sequences</taxon>
        <taxon>metagenomes</taxon>
        <taxon>ecological metagenomes</taxon>
    </lineage>
</organism>
<evidence type="ECO:0000313" key="7">
    <source>
        <dbReference type="EMBL" id="CAB4820796.1"/>
    </source>
</evidence>
<evidence type="ECO:0000313" key="5">
    <source>
        <dbReference type="EMBL" id="CAB4363290.1"/>
    </source>
</evidence>
<dbReference type="CDD" id="cd01168">
    <property type="entry name" value="adenosine_kinase"/>
    <property type="match status" value="1"/>
</dbReference>
<gene>
    <name evidence="6" type="ORF">UFOPK2656_02170</name>
    <name evidence="7" type="ORF">UFOPK3099_01371</name>
    <name evidence="8" type="ORF">UFOPK3651_01227</name>
    <name evidence="9" type="ORF">UFOPK3931_01822</name>
    <name evidence="5" type="ORF">UFOPK4189_01072</name>
</gene>
<proteinExistence type="inferred from homology"/>
<evidence type="ECO:0000256" key="1">
    <source>
        <dbReference type="ARBA" id="ARBA00010688"/>
    </source>
</evidence>
<reference evidence="6" key="1">
    <citation type="submission" date="2020-05" db="EMBL/GenBank/DDBJ databases">
        <authorList>
            <person name="Chiriac C."/>
            <person name="Salcher M."/>
            <person name="Ghai R."/>
            <person name="Kavagutti S V."/>
        </authorList>
    </citation>
    <scope>NUCLEOTIDE SEQUENCE</scope>
</reference>
<evidence type="ECO:0000256" key="2">
    <source>
        <dbReference type="ARBA" id="ARBA00022679"/>
    </source>
</evidence>
<evidence type="ECO:0000256" key="3">
    <source>
        <dbReference type="ARBA" id="ARBA00022777"/>
    </source>
</evidence>
<dbReference type="InterPro" id="IPR052700">
    <property type="entry name" value="Carb_kinase_PfkB-like"/>
</dbReference>
<feature type="domain" description="Carbohydrate kinase PfkB" evidence="4">
    <location>
        <begin position="64"/>
        <end position="323"/>
    </location>
</feature>
<evidence type="ECO:0000259" key="4">
    <source>
        <dbReference type="Pfam" id="PF00294"/>
    </source>
</evidence>
<comment type="similarity">
    <text evidence="1">Belongs to the carbohydrate kinase PfkB family.</text>
</comment>
<evidence type="ECO:0000313" key="8">
    <source>
        <dbReference type="EMBL" id="CAB4926866.1"/>
    </source>
</evidence>
<keyword evidence="3" id="KW-0418">Kinase</keyword>
<dbReference type="InterPro" id="IPR002173">
    <property type="entry name" value="Carboh/pur_kinase_PfkB_CS"/>
</dbReference>
<dbReference type="InterPro" id="IPR029056">
    <property type="entry name" value="Ribokinase-like"/>
</dbReference>
<dbReference type="PANTHER" id="PTHR43320:SF3">
    <property type="entry name" value="CARBOHYDRATE KINASE PFKB DOMAIN-CONTAINING PROTEIN"/>
    <property type="match status" value="1"/>
</dbReference>
<dbReference type="GO" id="GO:0016301">
    <property type="term" value="F:kinase activity"/>
    <property type="evidence" value="ECO:0007669"/>
    <property type="project" value="UniProtKB-KW"/>
</dbReference>
<protein>
    <submittedName>
        <fullName evidence="6">Unannotated protein</fullName>
    </submittedName>
</protein>
<evidence type="ECO:0000313" key="9">
    <source>
        <dbReference type="EMBL" id="CAB4996320.1"/>
    </source>
</evidence>
<dbReference type="EMBL" id="CAEZYF010000014">
    <property type="protein sequence ID" value="CAB4731796.1"/>
    <property type="molecule type" value="Genomic_DNA"/>
</dbReference>
<dbReference type="PANTHER" id="PTHR43320">
    <property type="entry name" value="SUGAR KINASE"/>
    <property type="match status" value="1"/>
</dbReference>
<dbReference type="SUPFAM" id="SSF53613">
    <property type="entry name" value="Ribokinase-like"/>
    <property type="match status" value="1"/>
</dbReference>
<dbReference type="Gene3D" id="3.30.1110.10">
    <property type="match status" value="1"/>
</dbReference>
<sequence length="333" mass="35416">MPVSAASTQPPVYDVVGVGNALVDVISHADDGFIHQYELVKGSMTLIDTERAIYLYKALGSAVEMSGGSAANTMTGVASFGGRAAYIGKVSDDELGNVFGHDLRAVGVQFRPGAPADDTPTGRCIIVVTPDAERTMNTYLGVSSLLCPADIDQATVAAGKVLYMEGYLYDRPEAKEAFRLAASIAHAHGRQVSLTLSDSFCVDRHRDDFRSLVTDEVDILFGNSDELLSLYQVESFDEAVACVQRDCHLAVITVGAQGCYIVSRDDVLTAPAEDVDQVLDTTGAGDLFAAGFLYGYTRDLSLHECAKLGAIAAAEVISHVGPRPLVELRSLLS</sequence>
<dbReference type="EMBL" id="CAFBMT010000005">
    <property type="protein sequence ID" value="CAB4926866.1"/>
    <property type="molecule type" value="Genomic_DNA"/>
</dbReference>
<name>A0A6J6SAE5_9ZZZZ</name>
<dbReference type="PROSITE" id="PS00584">
    <property type="entry name" value="PFKB_KINASES_2"/>
    <property type="match status" value="1"/>
</dbReference>
<dbReference type="EMBL" id="CAFBOL010000049">
    <property type="protein sequence ID" value="CAB4996320.1"/>
    <property type="molecule type" value="Genomic_DNA"/>
</dbReference>
<accession>A0A6J6SAE5</accession>
<dbReference type="EMBL" id="CAESGF010000005">
    <property type="protein sequence ID" value="CAB4363290.1"/>
    <property type="molecule type" value="Genomic_DNA"/>
</dbReference>
<dbReference type="Gene3D" id="3.40.1190.20">
    <property type="match status" value="1"/>
</dbReference>
<dbReference type="EMBL" id="CAFAAV010000096">
    <property type="protein sequence ID" value="CAB4820796.1"/>
    <property type="molecule type" value="Genomic_DNA"/>
</dbReference>
<evidence type="ECO:0000313" key="6">
    <source>
        <dbReference type="EMBL" id="CAB4731796.1"/>
    </source>
</evidence>